<name>A0A8H3CKZ7_9AGAM</name>
<dbReference type="EMBL" id="CAJMWT010004125">
    <property type="protein sequence ID" value="CAE6485166.1"/>
    <property type="molecule type" value="Genomic_DNA"/>
</dbReference>
<evidence type="ECO:0000259" key="6">
    <source>
        <dbReference type="PROSITE" id="PS51379"/>
    </source>
</evidence>
<evidence type="ECO:0000256" key="3">
    <source>
        <dbReference type="SAM" id="Coils"/>
    </source>
</evidence>
<dbReference type="PANTHER" id="PTHR31001">
    <property type="entry name" value="UNCHARACTERIZED TRANSCRIPTIONAL REGULATORY PROTEIN"/>
    <property type="match status" value="1"/>
</dbReference>
<dbReference type="Proteomes" id="UP000663843">
    <property type="component" value="Unassembled WGS sequence"/>
</dbReference>
<dbReference type="Pfam" id="PF00172">
    <property type="entry name" value="Zn_clus"/>
    <property type="match status" value="1"/>
</dbReference>
<evidence type="ECO:0008006" key="9">
    <source>
        <dbReference type="Google" id="ProtNLM"/>
    </source>
</evidence>
<sequence>MKSSKRGPSPASLSFFYVPECGRNRPTPMSHSVADTNIPQRRRGVGPLSCRECRRLKLKCNRQFPCTSCERRGCASVCPNGIVEAGRGSRRHILATTSQLQETVRCLETRISELEEALEESHARYSSTPHALLQDRAPTQAHTSHTPSTFVPLPGQPSPPSATIASTSPPAYSPQDSVYHIDNPGSNTPHVHPFSDVSGSAIDELIKRSRWEDILQPYDHHLPQSTMASTGDVSSSSSSVDFPSTFVASPYTNRNVSNVRSGLLSQGQQQDRLPELPENYYMYPPYYPNQWS</sequence>
<evidence type="ECO:0000256" key="2">
    <source>
        <dbReference type="ARBA" id="ARBA00023242"/>
    </source>
</evidence>
<evidence type="ECO:0000313" key="8">
    <source>
        <dbReference type="Proteomes" id="UP000663843"/>
    </source>
</evidence>
<dbReference type="PROSITE" id="PS00463">
    <property type="entry name" value="ZN2_CY6_FUNGAL_1"/>
    <property type="match status" value="1"/>
</dbReference>
<comment type="caution">
    <text evidence="7">The sequence shown here is derived from an EMBL/GenBank/DDBJ whole genome shotgun (WGS) entry which is preliminary data.</text>
</comment>
<protein>
    <recommendedName>
        <fullName evidence="9">Zn(2)-C6 fungal-type domain-containing protein</fullName>
    </recommendedName>
</protein>
<dbReference type="AlphaFoldDB" id="A0A8H3CKZ7"/>
<feature type="compositionally biased region" description="Low complexity" evidence="4">
    <location>
        <begin position="161"/>
        <end position="173"/>
    </location>
</feature>
<dbReference type="PROSITE" id="PS50048">
    <property type="entry name" value="ZN2_CY6_FUNGAL_2"/>
    <property type="match status" value="1"/>
</dbReference>
<dbReference type="SUPFAM" id="SSF57701">
    <property type="entry name" value="Zn2/Cys6 DNA-binding domain"/>
    <property type="match status" value="1"/>
</dbReference>
<dbReference type="InterPro" id="IPR036864">
    <property type="entry name" value="Zn2-C6_fun-type_DNA-bd_sf"/>
</dbReference>
<evidence type="ECO:0000313" key="7">
    <source>
        <dbReference type="EMBL" id="CAE6485166.1"/>
    </source>
</evidence>
<evidence type="ECO:0000256" key="1">
    <source>
        <dbReference type="ARBA" id="ARBA00004123"/>
    </source>
</evidence>
<feature type="domain" description="4Fe-4S ferredoxin-type" evidence="6">
    <location>
        <begin position="56"/>
        <end position="88"/>
    </location>
</feature>
<dbReference type="InterPro" id="IPR017896">
    <property type="entry name" value="4Fe4S_Fe-S-bd"/>
</dbReference>
<dbReference type="GO" id="GO:0000981">
    <property type="term" value="F:DNA-binding transcription factor activity, RNA polymerase II-specific"/>
    <property type="evidence" value="ECO:0007669"/>
    <property type="project" value="InterPro"/>
</dbReference>
<dbReference type="InterPro" id="IPR050613">
    <property type="entry name" value="Sec_Metabolite_Reg"/>
</dbReference>
<dbReference type="Gene3D" id="4.10.240.10">
    <property type="entry name" value="Zn(2)-C6 fungal-type DNA-binding domain"/>
    <property type="match status" value="1"/>
</dbReference>
<feature type="compositionally biased region" description="Polar residues" evidence="4">
    <location>
        <begin position="140"/>
        <end position="149"/>
    </location>
</feature>
<dbReference type="GO" id="GO:0008270">
    <property type="term" value="F:zinc ion binding"/>
    <property type="evidence" value="ECO:0007669"/>
    <property type="project" value="InterPro"/>
</dbReference>
<keyword evidence="2" id="KW-0539">Nucleus</keyword>
<organism evidence="7 8">
    <name type="scientific">Rhizoctonia solani</name>
    <dbReference type="NCBI Taxonomy" id="456999"/>
    <lineage>
        <taxon>Eukaryota</taxon>
        <taxon>Fungi</taxon>
        <taxon>Dikarya</taxon>
        <taxon>Basidiomycota</taxon>
        <taxon>Agaricomycotina</taxon>
        <taxon>Agaricomycetes</taxon>
        <taxon>Cantharellales</taxon>
        <taxon>Ceratobasidiaceae</taxon>
        <taxon>Rhizoctonia</taxon>
    </lineage>
</organism>
<accession>A0A8H3CKZ7</accession>
<dbReference type="InterPro" id="IPR001138">
    <property type="entry name" value="Zn2Cys6_DnaBD"/>
</dbReference>
<keyword evidence="3" id="KW-0175">Coiled coil</keyword>
<proteinExistence type="predicted"/>
<feature type="coiled-coil region" evidence="3">
    <location>
        <begin position="97"/>
        <end position="124"/>
    </location>
</feature>
<evidence type="ECO:0000259" key="5">
    <source>
        <dbReference type="PROSITE" id="PS50048"/>
    </source>
</evidence>
<comment type="subcellular location">
    <subcellularLocation>
        <location evidence="1">Nucleus</location>
    </subcellularLocation>
</comment>
<dbReference type="PROSITE" id="PS51379">
    <property type="entry name" value="4FE4S_FER_2"/>
    <property type="match status" value="1"/>
</dbReference>
<feature type="region of interest" description="Disordered" evidence="4">
    <location>
        <begin position="135"/>
        <end position="173"/>
    </location>
</feature>
<dbReference type="PANTHER" id="PTHR31001:SF56">
    <property type="entry name" value="ZN(2)-C6 FUNGAL-TYPE DOMAIN-CONTAINING PROTEIN"/>
    <property type="match status" value="1"/>
</dbReference>
<feature type="domain" description="Zn(2)-C6 fungal-type" evidence="5">
    <location>
        <begin position="49"/>
        <end position="78"/>
    </location>
</feature>
<dbReference type="SMART" id="SM00066">
    <property type="entry name" value="GAL4"/>
    <property type="match status" value="1"/>
</dbReference>
<dbReference type="CDD" id="cd00067">
    <property type="entry name" value="GAL4"/>
    <property type="match status" value="1"/>
</dbReference>
<dbReference type="GO" id="GO:0005634">
    <property type="term" value="C:nucleus"/>
    <property type="evidence" value="ECO:0007669"/>
    <property type="project" value="UniProtKB-SubCell"/>
</dbReference>
<gene>
    <name evidence="7" type="ORF">RDB_LOCUS122402</name>
</gene>
<reference evidence="7" key="1">
    <citation type="submission" date="2021-01" db="EMBL/GenBank/DDBJ databases">
        <authorList>
            <person name="Kaushik A."/>
        </authorList>
    </citation>
    <scope>NUCLEOTIDE SEQUENCE</scope>
    <source>
        <strain evidence="7">AG2-2IIIB</strain>
    </source>
</reference>
<evidence type="ECO:0000256" key="4">
    <source>
        <dbReference type="SAM" id="MobiDB-lite"/>
    </source>
</evidence>